<proteinExistence type="predicted"/>
<organism evidence="1">
    <name type="scientific">Myoviridae sp. ct5Tq8</name>
    <dbReference type="NCBI Taxonomy" id="2826612"/>
    <lineage>
        <taxon>Viruses</taxon>
        <taxon>Duplodnaviria</taxon>
        <taxon>Heunggongvirae</taxon>
        <taxon>Uroviricota</taxon>
        <taxon>Caudoviricetes</taxon>
    </lineage>
</organism>
<name>A0A8S5NDS4_9CAUD</name>
<protein>
    <submittedName>
        <fullName evidence="1">Uncharacterized protein</fullName>
    </submittedName>
</protein>
<dbReference type="EMBL" id="BK015138">
    <property type="protein sequence ID" value="DAD92543.1"/>
    <property type="molecule type" value="Genomic_DNA"/>
</dbReference>
<reference evidence="1" key="1">
    <citation type="journal article" date="2021" name="Proc. Natl. Acad. Sci. U.S.A.">
        <title>A Catalog of Tens of Thousands of Viruses from Human Metagenomes Reveals Hidden Associations with Chronic Diseases.</title>
        <authorList>
            <person name="Tisza M.J."/>
            <person name="Buck C.B."/>
        </authorList>
    </citation>
    <scope>NUCLEOTIDE SEQUENCE</scope>
    <source>
        <strain evidence="1">Ct5Tq8</strain>
    </source>
</reference>
<evidence type="ECO:0000313" key="1">
    <source>
        <dbReference type="EMBL" id="DAD92543.1"/>
    </source>
</evidence>
<sequence>MKEIMVVTRITIGGQQYTAEELGEEKIKEIVRQRMEAAVESMGYERTQK</sequence>
<accession>A0A8S5NDS4</accession>